<dbReference type="SMART" id="SM00100">
    <property type="entry name" value="cNMP"/>
    <property type="match status" value="1"/>
</dbReference>
<keyword evidence="3" id="KW-1185">Reference proteome</keyword>
<dbReference type="AlphaFoldDB" id="A0A0F3IMV2"/>
<dbReference type="InterPro" id="IPR014710">
    <property type="entry name" value="RmlC-like_jellyroll"/>
</dbReference>
<comment type="caution">
    <text evidence="2">The sequence shown here is derived from an EMBL/GenBank/DDBJ whole genome shotgun (WGS) entry which is preliminary data.</text>
</comment>
<dbReference type="SUPFAM" id="SSF51206">
    <property type="entry name" value="cAMP-binding domain-like"/>
    <property type="match status" value="1"/>
</dbReference>
<dbReference type="PRINTS" id="PR00103">
    <property type="entry name" value="CAMPKINASE"/>
</dbReference>
<evidence type="ECO:0000313" key="2">
    <source>
        <dbReference type="EMBL" id="KJV07873.1"/>
    </source>
</evidence>
<dbReference type="Proteomes" id="UP000033684">
    <property type="component" value="Unassembled WGS sequence"/>
</dbReference>
<proteinExistence type="predicted"/>
<reference evidence="2 3" key="2">
    <citation type="journal article" date="2016" name="Microb. Ecol.">
        <title>Genome Characteristics of a Novel Type I Methanotroph (Sn10-6) Isolated from a Flooded Indian Rice Field.</title>
        <authorList>
            <person name="Rahalkar M.C."/>
            <person name="Pandit P.S."/>
            <person name="Dhakephalkar P.K."/>
            <person name="Pore S."/>
            <person name="Arora P."/>
            <person name="Kapse N."/>
        </authorList>
    </citation>
    <scope>NUCLEOTIDE SEQUENCE [LARGE SCALE GENOMIC DNA]</scope>
    <source>
        <strain evidence="2 3">Sn10-6</strain>
    </source>
</reference>
<dbReference type="EMBL" id="LAJX01000015">
    <property type="protein sequence ID" value="KJV07873.1"/>
    <property type="molecule type" value="Genomic_DNA"/>
</dbReference>
<evidence type="ECO:0000313" key="3">
    <source>
        <dbReference type="Proteomes" id="UP000033684"/>
    </source>
</evidence>
<reference evidence="3" key="1">
    <citation type="submission" date="2015-03" db="EMBL/GenBank/DDBJ databases">
        <title>Draft genome sequence of a novel methanotroph (Sn10-6) isolated from flooded ricefield rhizosphere in India.</title>
        <authorList>
            <person name="Pandit P.S."/>
            <person name="Pore S.D."/>
            <person name="Arora P."/>
            <person name="Kapse N.G."/>
            <person name="Dhakephalkar P.K."/>
            <person name="Rahalkar M.C."/>
        </authorList>
    </citation>
    <scope>NUCLEOTIDE SEQUENCE [LARGE SCALE GENOMIC DNA]</scope>
    <source>
        <strain evidence="3">Sn10-6</strain>
    </source>
</reference>
<dbReference type="Pfam" id="PF00027">
    <property type="entry name" value="cNMP_binding"/>
    <property type="match status" value="1"/>
</dbReference>
<protein>
    <recommendedName>
        <fullName evidence="1">Cyclic nucleotide-binding domain-containing protein</fullName>
    </recommendedName>
</protein>
<dbReference type="InterPro" id="IPR018490">
    <property type="entry name" value="cNMP-bd_dom_sf"/>
</dbReference>
<dbReference type="PANTHER" id="PTHR23011">
    <property type="entry name" value="CYCLIC NUCLEOTIDE-BINDING DOMAIN CONTAINING PROTEIN"/>
    <property type="match status" value="1"/>
</dbReference>
<name>A0A0F3IMV2_9GAMM</name>
<evidence type="ECO:0000259" key="1">
    <source>
        <dbReference type="PROSITE" id="PS50042"/>
    </source>
</evidence>
<dbReference type="InterPro" id="IPR000595">
    <property type="entry name" value="cNMP-bd_dom"/>
</dbReference>
<gene>
    <name evidence="2" type="ORF">VZ94_01890</name>
</gene>
<organism evidence="2 3">
    <name type="scientific">Methylocucumis oryzae</name>
    <dbReference type="NCBI Taxonomy" id="1632867"/>
    <lineage>
        <taxon>Bacteria</taxon>
        <taxon>Pseudomonadati</taxon>
        <taxon>Pseudomonadota</taxon>
        <taxon>Gammaproteobacteria</taxon>
        <taxon>Methylococcales</taxon>
        <taxon>Methylococcaceae</taxon>
        <taxon>Methylocucumis</taxon>
    </lineage>
</organism>
<feature type="domain" description="Cyclic nucleotide-binding" evidence="1">
    <location>
        <begin position="1"/>
        <end position="84"/>
    </location>
</feature>
<dbReference type="PROSITE" id="PS50042">
    <property type="entry name" value="CNMP_BINDING_3"/>
    <property type="match status" value="1"/>
</dbReference>
<dbReference type="Gene3D" id="2.60.120.10">
    <property type="entry name" value="Jelly Rolls"/>
    <property type="match status" value="1"/>
</dbReference>
<accession>A0A0F3IMV2</accession>
<sequence length="105" mass="11648">MRKTYFQGECIFKEGEPGDNAYIIVKGEVELFVLINGETKLISRLSQGSIFGEMALIDDGLRSATAVASSILEVIIITRKHFDEKVSCIDPFVNTLLKVILKTLP</sequence>
<dbReference type="PROSITE" id="PS00889">
    <property type="entry name" value="CNMP_BINDING_2"/>
    <property type="match status" value="1"/>
</dbReference>
<dbReference type="CDD" id="cd00038">
    <property type="entry name" value="CAP_ED"/>
    <property type="match status" value="1"/>
</dbReference>
<dbReference type="InterPro" id="IPR018488">
    <property type="entry name" value="cNMP-bd_CS"/>
</dbReference>
<dbReference type="PANTHER" id="PTHR23011:SF28">
    <property type="entry name" value="CYCLIC NUCLEOTIDE-BINDING DOMAIN CONTAINING PROTEIN"/>
    <property type="match status" value="1"/>
</dbReference>